<gene>
    <name evidence="2" type="ORF">SAMN05518683_104178</name>
</gene>
<reference evidence="3" key="1">
    <citation type="submission" date="2016-10" db="EMBL/GenBank/DDBJ databases">
        <authorList>
            <person name="Varghese N."/>
            <person name="Submissions S."/>
        </authorList>
    </citation>
    <scope>NUCLEOTIDE SEQUENCE [LARGE SCALE GENOMIC DNA]</scope>
    <source>
        <strain evidence="3">S7</strain>
    </source>
</reference>
<dbReference type="EMBL" id="FOXD01000004">
    <property type="protein sequence ID" value="SFP35602.1"/>
    <property type="molecule type" value="Genomic_DNA"/>
</dbReference>
<keyword evidence="3" id="KW-1185">Reference proteome</keyword>
<feature type="transmembrane region" description="Helical" evidence="1">
    <location>
        <begin position="54"/>
        <end position="75"/>
    </location>
</feature>
<protein>
    <submittedName>
        <fullName evidence="2">Uncharacterized protein</fullName>
    </submittedName>
</protein>
<organism evidence="2 3">
    <name type="scientific">Salibacterium halotolerans</name>
    <dbReference type="NCBI Taxonomy" id="1884432"/>
    <lineage>
        <taxon>Bacteria</taxon>
        <taxon>Bacillati</taxon>
        <taxon>Bacillota</taxon>
        <taxon>Bacilli</taxon>
        <taxon>Bacillales</taxon>
        <taxon>Bacillaceae</taxon>
    </lineage>
</organism>
<keyword evidence="1" id="KW-1133">Transmembrane helix</keyword>
<dbReference type="AlphaFoldDB" id="A0A1I5PN83"/>
<feature type="transmembrane region" description="Helical" evidence="1">
    <location>
        <begin position="6"/>
        <end position="23"/>
    </location>
</feature>
<dbReference type="STRING" id="1884432.SAMN05518683_104178"/>
<accession>A0A1I5PN83</accession>
<dbReference type="Proteomes" id="UP000198892">
    <property type="component" value="Unassembled WGS sequence"/>
</dbReference>
<name>A0A1I5PN83_9BACI</name>
<evidence type="ECO:0000256" key="1">
    <source>
        <dbReference type="SAM" id="Phobius"/>
    </source>
</evidence>
<evidence type="ECO:0000313" key="2">
    <source>
        <dbReference type="EMBL" id="SFP35602.1"/>
    </source>
</evidence>
<keyword evidence="1" id="KW-0472">Membrane</keyword>
<dbReference type="OrthoDB" id="1934177at2"/>
<keyword evidence="1" id="KW-0812">Transmembrane</keyword>
<dbReference type="RefSeq" id="WP_093335813.1">
    <property type="nucleotide sequence ID" value="NZ_FOXD01000004.1"/>
</dbReference>
<evidence type="ECO:0000313" key="3">
    <source>
        <dbReference type="Proteomes" id="UP000198892"/>
    </source>
</evidence>
<proteinExistence type="predicted"/>
<feature type="transmembrane region" description="Helical" evidence="1">
    <location>
        <begin position="81"/>
        <end position="102"/>
    </location>
</feature>
<sequence>MTVPMLFIYVLIGLTVLAADWMYRTIAKVKNEEHGKVDSGKAIIYYRLSYRRRLLRSLWTLPFGMVILVGLYFVPGMTMNATLTLAAIFIIGSIIEIGYTYIKWKKTSIAPE</sequence>